<proteinExistence type="predicted"/>
<gene>
    <name evidence="1" type="ORF">KTC_22760</name>
</gene>
<accession>A0A455SMU0</accession>
<reference evidence="1" key="1">
    <citation type="submission" date="2018-12" db="EMBL/GenBank/DDBJ databases">
        <title>Novel natural products biosynthetic potential of the class Ktedonobacteria.</title>
        <authorList>
            <person name="Zheng Y."/>
            <person name="Saitou A."/>
            <person name="Wang C.M."/>
            <person name="Toyoda A."/>
            <person name="Minakuchi Y."/>
            <person name="Sekiguchi Y."/>
            <person name="Ueda K."/>
            <person name="Takano H."/>
            <person name="Sakai Y."/>
            <person name="Yokota A."/>
            <person name="Yabe S."/>
        </authorList>
    </citation>
    <scope>NUCLEOTIDE SEQUENCE</scope>
    <source>
        <strain evidence="1">COM3</strain>
    </source>
</reference>
<dbReference type="EMBL" id="AP019376">
    <property type="protein sequence ID" value="BBH87525.1"/>
    <property type="molecule type" value="Genomic_DNA"/>
</dbReference>
<name>A0A455SMU0_9CHLR</name>
<sequence>MRFDPFPINHLIAKQGFNMGIMGRAVWTVKGQVFPVADTWHQLDAE</sequence>
<dbReference type="AlphaFoldDB" id="A0A455SMU0"/>
<organism evidence="1">
    <name type="scientific">Thermosporothrix sp. COM3</name>
    <dbReference type="NCBI Taxonomy" id="2490863"/>
    <lineage>
        <taxon>Bacteria</taxon>
        <taxon>Bacillati</taxon>
        <taxon>Chloroflexota</taxon>
        <taxon>Ktedonobacteria</taxon>
        <taxon>Ktedonobacterales</taxon>
        <taxon>Thermosporotrichaceae</taxon>
        <taxon>Thermosporothrix</taxon>
    </lineage>
</organism>
<protein>
    <submittedName>
        <fullName evidence="1">Uncharacterized protein</fullName>
    </submittedName>
</protein>
<evidence type="ECO:0000313" key="1">
    <source>
        <dbReference type="EMBL" id="BBH87525.1"/>
    </source>
</evidence>